<dbReference type="EMBL" id="JAEHOD010000004">
    <property type="protein sequence ID" value="KAG2453093.1"/>
    <property type="molecule type" value="Genomic_DNA"/>
</dbReference>
<dbReference type="PANTHER" id="PTHR12203:SF35">
    <property type="entry name" value="PROTEIN O-GLUCOSYLTRANSFERASE 1"/>
    <property type="match status" value="1"/>
</dbReference>
<dbReference type="Proteomes" id="UP000613740">
    <property type="component" value="Unassembled WGS sequence"/>
</dbReference>
<feature type="signal peptide" evidence="3">
    <location>
        <begin position="1"/>
        <end position="28"/>
    </location>
</feature>
<organism evidence="5 6">
    <name type="scientific">Chlamydomonas schloesseri</name>
    <dbReference type="NCBI Taxonomy" id="2026947"/>
    <lineage>
        <taxon>Eukaryota</taxon>
        <taxon>Viridiplantae</taxon>
        <taxon>Chlorophyta</taxon>
        <taxon>core chlorophytes</taxon>
        <taxon>Chlorophyceae</taxon>
        <taxon>CS clade</taxon>
        <taxon>Chlamydomonadales</taxon>
        <taxon>Chlamydomonadaceae</taxon>
        <taxon>Chlamydomonas</taxon>
    </lineage>
</organism>
<dbReference type="PANTHER" id="PTHR12203">
    <property type="entry name" value="KDEL LYS-ASP-GLU-LEU CONTAINING - RELATED"/>
    <property type="match status" value="1"/>
</dbReference>
<protein>
    <recommendedName>
        <fullName evidence="4">Glycosyl transferase CAP10 domain-containing protein</fullName>
    </recommendedName>
</protein>
<dbReference type="AlphaFoldDB" id="A0A835WTP1"/>
<keyword evidence="2" id="KW-0808">Transferase</keyword>
<evidence type="ECO:0000256" key="3">
    <source>
        <dbReference type="SAM" id="SignalP"/>
    </source>
</evidence>
<evidence type="ECO:0000313" key="6">
    <source>
        <dbReference type="Proteomes" id="UP000613740"/>
    </source>
</evidence>
<feature type="domain" description="Glycosyl transferase CAP10" evidence="4">
    <location>
        <begin position="168"/>
        <end position="435"/>
    </location>
</feature>
<feature type="chain" id="PRO_5032301800" description="Glycosyl transferase CAP10 domain-containing protein" evidence="3">
    <location>
        <begin position="29"/>
        <end position="475"/>
    </location>
</feature>
<dbReference type="SMART" id="SM00672">
    <property type="entry name" value="CAP10"/>
    <property type="match status" value="1"/>
</dbReference>
<proteinExistence type="inferred from homology"/>
<keyword evidence="6" id="KW-1185">Reference proteome</keyword>
<keyword evidence="3" id="KW-0732">Signal</keyword>
<comment type="similarity">
    <text evidence="1">Belongs to the glycosyltransferase 90 family.</text>
</comment>
<evidence type="ECO:0000256" key="1">
    <source>
        <dbReference type="ARBA" id="ARBA00010118"/>
    </source>
</evidence>
<dbReference type="GO" id="GO:0016740">
    <property type="term" value="F:transferase activity"/>
    <property type="evidence" value="ECO:0007669"/>
    <property type="project" value="UniProtKB-KW"/>
</dbReference>
<evidence type="ECO:0000313" key="5">
    <source>
        <dbReference type="EMBL" id="KAG2453093.1"/>
    </source>
</evidence>
<evidence type="ECO:0000256" key="2">
    <source>
        <dbReference type="ARBA" id="ARBA00022679"/>
    </source>
</evidence>
<evidence type="ECO:0000259" key="4">
    <source>
        <dbReference type="SMART" id="SM00672"/>
    </source>
</evidence>
<reference evidence="5" key="1">
    <citation type="journal article" date="2020" name="bioRxiv">
        <title>Comparative genomics of Chlamydomonas.</title>
        <authorList>
            <person name="Craig R.J."/>
            <person name="Hasan A.R."/>
            <person name="Ness R.W."/>
            <person name="Keightley P.D."/>
        </authorList>
    </citation>
    <scope>NUCLEOTIDE SEQUENCE</scope>
    <source>
        <strain evidence="5">CCAP 11/173</strain>
    </source>
</reference>
<sequence length="475" mass="54007">MAEYCSGACRATFALIALLLIVPHAAKTHYAELNHRDHYGGISRAVPHGGFATVVNSRFSRRSLHRDKDAKAAAQYCKDGDFTALYETIGQDLAPWKETGFTVSLMDWVLSGFKQYPLRSKGVGVAFVGGTPHIITPPALFNTVGHHKRLITGYLELMIQLAKTFGDQIPDVEFVVTTGDEPSTLLHHYGNGSNPERLPAVLRFCKSDASHADILVPDVHFHMRNFTSNLLAHADDFTAQWPWEKKKPMLFGRFSPYKRAVSMRAPELYRSGKKGKSICKTAGPDLWFCDVRKHFMWEWARAANRSGLPVDVAQQPKRDMHYHASHKWLLHLDGQTCSSRLEQLLVLGSLVVKEESGYRAFFHHLIKPYEHYVPFWKKLPEEAEDAINWAKENDAKAAEIAAAAQAVAKRYLHNKALMCYWLTLLQEMSRLQRYRTGPDAGDRVYPTWLPVADYMAEEGRAELRRHHMDAMEFWS</sequence>
<dbReference type="InterPro" id="IPR051091">
    <property type="entry name" value="O-Glucosyltr/Glycosyltrsf_90"/>
</dbReference>
<dbReference type="Pfam" id="PF05686">
    <property type="entry name" value="Glyco_transf_90"/>
    <property type="match status" value="1"/>
</dbReference>
<dbReference type="OrthoDB" id="202415at2759"/>
<name>A0A835WTP1_9CHLO</name>
<dbReference type="InterPro" id="IPR006598">
    <property type="entry name" value="CAP10"/>
</dbReference>
<gene>
    <name evidence="5" type="ORF">HYH02_002425</name>
</gene>
<comment type="caution">
    <text evidence="5">The sequence shown here is derived from an EMBL/GenBank/DDBJ whole genome shotgun (WGS) entry which is preliminary data.</text>
</comment>
<accession>A0A835WTP1</accession>